<dbReference type="GO" id="GO:0003924">
    <property type="term" value="F:GTPase activity"/>
    <property type="evidence" value="ECO:0007669"/>
    <property type="project" value="UniProtKB-UniRule"/>
</dbReference>
<evidence type="ECO:0000256" key="3">
    <source>
        <dbReference type="ARBA" id="ARBA00022741"/>
    </source>
</evidence>
<reference evidence="10" key="1">
    <citation type="submission" date="2019-11" db="EMBL/GenBank/DDBJ databases">
        <title>Lipid analysis of CO2-rich subsurface aquifers suggests an autotrophy-based deep biosphere with lysolipids enriched in CPR bacteria.</title>
        <authorList>
            <person name="Probst A.J."/>
            <person name="Elling F.J."/>
            <person name="Castelle C.J."/>
            <person name="Zhu Q."/>
            <person name="Elvert M."/>
            <person name="Birarda G."/>
            <person name="Holman H.-Y."/>
            <person name="Lane K.R."/>
            <person name="Ladd B."/>
            <person name="Ryan M.C."/>
            <person name="Woyke T."/>
            <person name="Hinrichs K.-U."/>
            <person name="Banfield J.F."/>
        </authorList>
    </citation>
    <scope>NUCLEOTIDE SEQUENCE</scope>
    <source>
        <strain evidence="10">CG_2015-01_33_1645</strain>
        <strain evidence="11">CG_2015-04_33_537</strain>
    </source>
</reference>
<dbReference type="SUPFAM" id="SSF52540">
    <property type="entry name" value="P-loop containing nucleoside triphosphate hydrolases"/>
    <property type="match status" value="1"/>
</dbReference>
<dbReference type="InterPro" id="IPR003593">
    <property type="entry name" value="AAA+_ATPase"/>
</dbReference>
<dbReference type="GO" id="GO:0005525">
    <property type="term" value="F:GTP binding"/>
    <property type="evidence" value="ECO:0007669"/>
    <property type="project" value="UniProtKB-UniRule"/>
</dbReference>
<evidence type="ECO:0000313" key="12">
    <source>
        <dbReference type="Proteomes" id="UP000768163"/>
    </source>
</evidence>
<dbReference type="GO" id="GO:0005737">
    <property type="term" value="C:cytoplasm"/>
    <property type="evidence" value="ECO:0007669"/>
    <property type="project" value="UniProtKB-SubCell"/>
</dbReference>
<evidence type="ECO:0000256" key="4">
    <source>
        <dbReference type="ARBA" id="ARBA00022801"/>
    </source>
</evidence>
<dbReference type="PANTHER" id="PTHR43134">
    <property type="entry name" value="SIGNAL RECOGNITION PARTICLE RECEPTOR SUBUNIT ALPHA"/>
    <property type="match status" value="1"/>
</dbReference>
<keyword evidence="5 8" id="KW-0342">GTP-binding</keyword>
<dbReference type="GO" id="GO:0005886">
    <property type="term" value="C:plasma membrane"/>
    <property type="evidence" value="ECO:0007669"/>
    <property type="project" value="UniProtKB-SubCell"/>
</dbReference>
<keyword evidence="6 8" id="KW-0472">Membrane</keyword>
<keyword evidence="1 8" id="KW-1003">Cell membrane</keyword>
<keyword evidence="3 8" id="KW-0547">Nucleotide-binding</keyword>
<evidence type="ECO:0000256" key="1">
    <source>
        <dbReference type="ARBA" id="ARBA00022475"/>
    </source>
</evidence>
<evidence type="ECO:0000256" key="8">
    <source>
        <dbReference type="HAMAP-Rule" id="MF_00920"/>
    </source>
</evidence>
<dbReference type="InterPro" id="IPR004390">
    <property type="entry name" value="SR_rcpt_FtsY"/>
</dbReference>
<dbReference type="NCBIfam" id="TIGR00064">
    <property type="entry name" value="ftsY"/>
    <property type="match status" value="1"/>
</dbReference>
<dbReference type="PANTHER" id="PTHR43134:SF1">
    <property type="entry name" value="SIGNAL RECOGNITION PARTICLE RECEPTOR SUBUNIT ALPHA"/>
    <property type="match status" value="1"/>
</dbReference>
<dbReference type="Proteomes" id="UP000738826">
    <property type="component" value="Unassembled WGS sequence"/>
</dbReference>
<gene>
    <name evidence="8 10" type="primary">ftsY</name>
    <name evidence="11" type="ORF">GW779_05875</name>
    <name evidence="10" type="ORF">GW910_00550</name>
</gene>
<comment type="subcellular location">
    <subcellularLocation>
        <location evidence="8">Cell membrane</location>
        <topology evidence="8">Peripheral membrane protein</topology>
        <orientation evidence="8">Cytoplasmic side</orientation>
    </subcellularLocation>
    <subcellularLocation>
        <location evidence="8">Cytoplasm</location>
    </subcellularLocation>
</comment>
<dbReference type="GO" id="GO:0005047">
    <property type="term" value="F:signal recognition particle binding"/>
    <property type="evidence" value="ECO:0007669"/>
    <property type="project" value="TreeGrafter"/>
</dbReference>
<comment type="caution">
    <text evidence="10">The sequence shown here is derived from an EMBL/GenBank/DDBJ whole genome shotgun (WGS) entry which is preliminary data.</text>
</comment>
<dbReference type="SMART" id="SM00962">
    <property type="entry name" value="SRP54"/>
    <property type="match status" value="1"/>
</dbReference>
<dbReference type="Proteomes" id="UP000768163">
    <property type="component" value="Unassembled WGS sequence"/>
</dbReference>
<accession>A0A8J8CJ07</accession>
<comment type="caution">
    <text evidence="8">Lacks conserved residue(s) required for the propagation of feature annotation.</text>
</comment>
<dbReference type="HAMAP" id="MF_00920">
    <property type="entry name" value="FtsY"/>
    <property type="match status" value="1"/>
</dbReference>
<dbReference type="InterPro" id="IPR027417">
    <property type="entry name" value="P-loop_NTPase"/>
</dbReference>
<proteinExistence type="inferred from homology"/>
<evidence type="ECO:0000313" key="11">
    <source>
        <dbReference type="EMBL" id="NCS91911.1"/>
    </source>
</evidence>
<protein>
    <recommendedName>
        <fullName evidence="8">Signal recognition particle receptor FtsY</fullName>
        <shortName evidence="8">SRP receptor</shortName>
        <ecNumber evidence="8">3.6.5.4</ecNumber>
    </recommendedName>
</protein>
<comment type="subunit">
    <text evidence="8">Part of the signal recognition particle protein translocation system, which is composed of SRP and FtsY.</text>
</comment>
<evidence type="ECO:0000313" key="10">
    <source>
        <dbReference type="EMBL" id="NCN64559.1"/>
    </source>
</evidence>
<dbReference type="SUPFAM" id="SSF47364">
    <property type="entry name" value="Domain of the SRP/SRP receptor G-proteins"/>
    <property type="match status" value="1"/>
</dbReference>
<dbReference type="InterPro" id="IPR042101">
    <property type="entry name" value="SRP54_N_sf"/>
</dbReference>
<evidence type="ECO:0000259" key="9">
    <source>
        <dbReference type="PROSITE" id="PS00300"/>
    </source>
</evidence>
<feature type="binding site" evidence="8">
    <location>
        <begin position="143"/>
        <end position="150"/>
    </location>
    <ligand>
        <name>GTP</name>
        <dbReference type="ChEBI" id="CHEBI:37565"/>
    </ligand>
</feature>
<feature type="binding site" evidence="8">
    <location>
        <begin position="226"/>
        <end position="230"/>
    </location>
    <ligand>
        <name>GTP</name>
        <dbReference type="ChEBI" id="CHEBI:37565"/>
    </ligand>
</feature>
<dbReference type="EMBL" id="JAACVF010000014">
    <property type="protein sequence ID" value="NCN64559.1"/>
    <property type="molecule type" value="Genomic_DNA"/>
</dbReference>
<comment type="similarity">
    <text evidence="8">Belongs to the GTP-binding SRP family. FtsY subfamily.</text>
</comment>
<evidence type="ECO:0000256" key="7">
    <source>
        <dbReference type="ARBA" id="ARBA00023170"/>
    </source>
</evidence>
<dbReference type="InterPro" id="IPR000897">
    <property type="entry name" value="SRP54_GTPase_dom"/>
</dbReference>
<comment type="catalytic activity">
    <reaction evidence="8">
        <text>GTP + H2O = GDP + phosphate + H(+)</text>
        <dbReference type="Rhea" id="RHEA:19669"/>
        <dbReference type="ChEBI" id="CHEBI:15377"/>
        <dbReference type="ChEBI" id="CHEBI:15378"/>
        <dbReference type="ChEBI" id="CHEBI:37565"/>
        <dbReference type="ChEBI" id="CHEBI:43474"/>
        <dbReference type="ChEBI" id="CHEBI:58189"/>
        <dbReference type="EC" id="3.6.5.4"/>
    </reaction>
</comment>
<dbReference type="Pfam" id="PF00448">
    <property type="entry name" value="SRP54"/>
    <property type="match status" value="1"/>
</dbReference>
<feature type="domain" description="SRP54-type proteins GTP-binding" evidence="9">
    <location>
        <begin position="304"/>
        <end position="317"/>
    </location>
</feature>
<evidence type="ECO:0000256" key="2">
    <source>
        <dbReference type="ARBA" id="ARBA00022490"/>
    </source>
</evidence>
<name>A0A8J8CJ07_9ARCH</name>
<sequence>MTVTNVTEKKTDALKEITENQQIKKEGTNNAHGVKIDLSLMSKIKGIFTSKIKLTEGDLNPAIEELRMNLIDSDVAYETSGKICEKIFNRLKDKEINKNEIDKVVNKEIKNSLLEILKDNWMEGRFIEWAKTMHKPVKIVFFGINGTGKTTTIAKFGKFLLNKNKSVVFAAGDTFRAGAIEQISVHGQRLGIKVIKPEKRGTDAAAIIYDAVEYAKAHFIDFVFADTAGRMQTNKDLMNEMKKVVRVMKPDLKVFVADALTGNDAVEQAKEFNDAVGIDAVIVAKMDTAKGGCVLSIAHTIQKPIIFMGIGQSYEDIMEFEPKWFVDEMAG</sequence>
<evidence type="ECO:0000256" key="6">
    <source>
        <dbReference type="ARBA" id="ARBA00023136"/>
    </source>
</evidence>
<dbReference type="Gene3D" id="3.40.50.300">
    <property type="entry name" value="P-loop containing nucleotide triphosphate hydrolases"/>
    <property type="match status" value="1"/>
</dbReference>
<dbReference type="SMART" id="SM00963">
    <property type="entry name" value="SRP54_N"/>
    <property type="match status" value="1"/>
</dbReference>
<dbReference type="InterPro" id="IPR036225">
    <property type="entry name" value="SRP/SRP_N"/>
</dbReference>
<dbReference type="EMBL" id="JAACQH010000128">
    <property type="protein sequence ID" value="NCS91911.1"/>
    <property type="molecule type" value="Genomic_DNA"/>
</dbReference>
<evidence type="ECO:0000256" key="5">
    <source>
        <dbReference type="ARBA" id="ARBA00023134"/>
    </source>
</evidence>
<dbReference type="PROSITE" id="PS00300">
    <property type="entry name" value="SRP54"/>
    <property type="match status" value="1"/>
</dbReference>
<dbReference type="AlphaFoldDB" id="A0A8J8CJ07"/>
<dbReference type="FunFam" id="3.40.50.300:FF:000566">
    <property type="entry name" value="Signal recognition particle receptor subunit alpha"/>
    <property type="match status" value="1"/>
</dbReference>
<keyword evidence="7 8" id="KW-0675">Receptor</keyword>
<dbReference type="Pfam" id="PF02881">
    <property type="entry name" value="SRP54_N"/>
    <property type="match status" value="1"/>
</dbReference>
<dbReference type="EC" id="3.6.5.4" evidence="8"/>
<keyword evidence="2 8" id="KW-0963">Cytoplasm</keyword>
<dbReference type="GO" id="GO:0006614">
    <property type="term" value="P:SRP-dependent cotranslational protein targeting to membrane"/>
    <property type="evidence" value="ECO:0007669"/>
    <property type="project" value="InterPro"/>
</dbReference>
<dbReference type="Gene3D" id="1.20.120.140">
    <property type="entry name" value="Signal recognition particle SRP54, nucleotide-binding domain"/>
    <property type="match status" value="1"/>
</dbReference>
<organism evidence="10 12">
    <name type="scientific">Candidatus Altarchaeum hamiconexum</name>
    <dbReference type="NCBI Taxonomy" id="1803513"/>
    <lineage>
        <taxon>Archaea</taxon>
        <taxon>Candidatus Altarchaeota</taxon>
        <taxon>Candidatus Altiarchaeia</taxon>
        <taxon>Candidatus Altarchaeales</taxon>
        <taxon>Candidatus Altarchaeaceae</taxon>
        <taxon>Candidatus Altarchaeum</taxon>
    </lineage>
</organism>
<comment type="function">
    <text evidence="8">Involved in targeting and insertion of nascent membrane proteins into the cytoplasmic membrane. Acts as a receptor for the complex formed by the signal recognition particle (SRP) and the ribosome-nascent chain (RNC).</text>
</comment>
<keyword evidence="4 8" id="KW-0378">Hydrolase</keyword>
<dbReference type="SMART" id="SM00382">
    <property type="entry name" value="AAA"/>
    <property type="match status" value="1"/>
</dbReference>
<dbReference type="InterPro" id="IPR013822">
    <property type="entry name" value="Signal_recog_particl_SRP54_hlx"/>
</dbReference>